<feature type="chain" id="PRO_5007459682" evidence="6">
    <location>
        <begin position="31"/>
        <end position="115"/>
    </location>
</feature>
<dbReference type="InterPro" id="IPR052721">
    <property type="entry name" value="ET_Amicyanin"/>
</dbReference>
<gene>
    <name evidence="8" type="ORF">AT959_13820</name>
</gene>
<sequence length="115" mass="12871">MPSGASLFTGWLVLKRAPALLALVAFSAFGQTTHDVVIEGYQFVPAELTIRSGDTVKWSNHEKRTSHSVLFPAEGGQESERLFPDESWQRQFNQPGRYLYHCGPHPEMKGVIVVE</sequence>
<feature type="binding site" evidence="5">
    <location>
        <position position="102"/>
    </location>
    <ligand>
        <name>Cu cation</name>
        <dbReference type="ChEBI" id="CHEBI:23378"/>
    </ligand>
</feature>
<comment type="subcellular location">
    <subcellularLocation>
        <location evidence="1">Periplasm</location>
    </subcellularLocation>
</comment>
<accession>A0A133XHJ9</accession>
<evidence type="ECO:0000256" key="6">
    <source>
        <dbReference type="SAM" id="SignalP"/>
    </source>
</evidence>
<protein>
    <submittedName>
        <fullName evidence="8">Plastocyanin</fullName>
    </submittedName>
</protein>
<keyword evidence="5" id="KW-0479">Metal-binding</keyword>
<dbReference type="Proteomes" id="UP000070186">
    <property type="component" value="Unassembled WGS sequence"/>
</dbReference>
<dbReference type="GO" id="GO:0005507">
    <property type="term" value="F:copper ion binding"/>
    <property type="evidence" value="ECO:0007669"/>
    <property type="project" value="InterPro"/>
</dbReference>
<dbReference type="Pfam" id="PF13473">
    <property type="entry name" value="Cupredoxin_1"/>
    <property type="match status" value="1"/>
</dbReference>
<evidence type="ECO:0000256" key="5">
    <source>
        <dbReference type="PIRSR" id="PIRSR602386-1"/>
    </source>
</evidence>
<dbReference type="PRINTS" id="PR00155">
    <property type="entry name" value="AMICYANIN"/>
</dbReference>
<dbReference type="STRING" id="281362.AT959_13820"/>
<dbReference type="AlphaFoldDB" id="A0A133XHJ9"/>
<dbReference type="InterPro" id="IPR028096">
    <property type="entry name" value="EfeO_Cupredoxin"/>
</dbReference>
<reference evidence="8 9" key="1">
    <citation type="submission" date="2015-12" db="EMBL/GenBank/DDBJ databases">
        <title>Nitrous oxide reduction kinetics distinguish bacteria harboring typical versus atypical NosZ.</title>
        <authorList>
            <person name="Yoon S."/>
            <person name="Nissen S."/>
            <person name="Park D."/>
            <person name="Sanford R.A."/>
            <person name="Loeffler F.E."/>
        </authorList>
    </citation>
    <scope>NUCLEOTIDE SEQUENCE [LARGE SCALE GENOMIC DNA]</scope>
    <source>
        <strain evidence="8 9">ATCC BAA-841</strain>
    </source>
</reference>
<dbReference type="GO" id="GO:0042597">
    <property type="term" value="C:periplasmic space"/>
    <property type="evidence" value="ECO:0007669"/>
    <property type="project" value="UniProtKB-SubCell"/>
</dbReference>
<evidence type="ECO:0000256" key="4">
    <source>
        <dbReference type="ARBA" id="ARBA00022982"/>
    </source>
</evidence>
<feature type="binding site" evidence="5">
    <location>
        <position position="67"/>
    </location>
    <ligand>
        <name>Cu cation</name>
        <dbReference type="ChEBI" id="CHEBI:23378"/>
    </ligand>
</feature>
<proteinExistence type="predicted"/>
<dbReference type="EMBL" id="LODL01000021">
    <property type="protein sequence ID" value="KXB30412.1"/>
    <property type="molecule type" value="Genomic_DNA"/>
</dbReference>
<evidence type="ECO:0000256" key="2">
    <source>
        <dbReference type="ARBA" id="ARBA00022448"/>
    </source>
</evidence>
<organism evidence="8 9">
    <name type="scientific">Dechloromonas denitrificans</name>
    <dbReference type="NCBI Taxonomy" id="281362"/>
    <lineage>
        <taxon>Bacteria</taxon>
        <taxon>Pseudomonadati</taxon>
        <taxon>Pseudomonadota</taxon>
        <taxon>Betaproteobacteria</taxon>
        <taxon>Rhodocyclales</taxon>
        <taxon>Azonexaceae</taxon>
        <taxon>Dechloromonas</taxon>
    </lineage>
</organism>
<comment type="cofactor">
    <cofactor evidence="5">
        <name>Cu cation</name>
        <dbReference type="ChEBI" id="CHEBI:23378"/>
    </cofactor>
    <text evidence="5">Binds 1 copper ion per subunit.</text>
</comment>
<evidence type="ECO:0000256" key="1">
    <source>
        <dbReference type="ARBA" id="ARBA00004418"/>
    </source>
</evidence>
<evidence type="ECO:0000259" key="7">
    <source>
        <dbReference type="Pfam" id="PF13473"/>
    </source>
</evidence>
<comment type="caution">
    <text evidence="8">The sequence shown here is derived from an EMBL/GenBank/DDBJ whole genome shotgun (WGS) entry which is preliminary data.</text>
</comment>
<keyword evidence="4" id="KW-0249">Electron transport</keyword>
<dbReference type="InterPro" id="IPR002386">
    <property type="entry name" value="Amicyanin/Pseudoazurin"/>
</dbReference>
<keyword evidence="9" id="KW-1185">Reference proteome</keyword>
<feature type="binding site" evidence="5">
    <location>
        <position position="108"/>
    </location>
    <ligand>
        <name>Cu cation</name>
        <dbReference type="ChEBI" id="CHEBI:23378"/>
    </ligand>
</feature>
<keyword evidence="2" id="KW-0813">Transport</keyword>
<name>A0A133XHJ9_9RHOO</name>
<keyword evidence="5" id="KW-0186">Copper</keyword>
<dbReference type="GO" id="GO:0009055">
    <property type="term" value="F:electron transfer activity"/>
    <property type="evidence" value="ECO:0007669"/>
    <property type="project" value="InterPro"/>
</dbReference>
<evidence type="ECO:0000313" key="9">
    <source>
        <dbReference type="Proteomes" id="UP000070186"/>
    </source>
</evidence>
<feature type="domain" description="EfeO-type cupredoxin-like" evidence="7">
    <location>
        <begin position="20"/>
        <end position="114"/>
    </location>
</feature>
<feature type="binding site" evidence="5">
    <location>
        <position position="105"/>
    </location>
    <ligand>
        <name>Cu cation</name>
        <dbReference type="ChEBI" id="CHEBI:23378"/>
    </ligand>
</feature>
<dbReference type="PANTHER" id="PTHR36507:SF1">
    <property type="entry name" value="BLL1555 PROTEIN"/>
    <property type="match status" value="1"/>
</dbReference>
<dbReference type="InterPro" id="IPR008972">
    <property type="entry name" value="Cupredoxin"/>
</dbReference>
<dbReference type="Gene3D" id="2.60.40.420">
    <property type="entry name" value="Cupredoxins - blue copper proteins"/>
    <property type="match status" value="1"/>
</dbReference>
<dbReference type="SUPFAM" id="SSF49503">
    <property type="entry name" value="Cupredoxins"/>
    <property type="match status" value="1"/>
</dbReference>
<feature type="signal peptide" evidence="6">
    <location>
        <begin position="1"/>
        <end position="30"/>
    </location>
</feature>
<keyword evidence="6" id="KW-0732">Signal</keyword>
<keyword evidence="3" id="KW-0574">Periplasm</keyword>
<evidence type="ECO:0000256" key="3">
    <source>
        <dbReference type="ARBA" id="ARBA00022764"/>
    </source>
</evidence>
<evidence type="ECO:0000313" key="8">
    <source>
        <dbReference type="EMBL" id="KXB30412.1"/>
    </source>
</evidence>
<dbReference type="PANTHER" id="PTHR36507">
    <property type="entry name" value="BLL1555 PROTEIN"/>
    <property type="match status" value="1"/>
</dbReference>